<keyword evidence="1" id="KW-1133">Transmembrane helix</keyword>
<feature type="transmembrane region" description="Helical" evidence="1">
    <location>
        <begin position="12"/>
        <end position="31"/>
    </location>
</feature>
<evidence type="ECO:0000256" key="1">
    <source>
        <dbReference type="SAM" id="Phobius"/>
    </source>
</evidence>
<protein>
    <submittedName>
        <fullName evidence="2">Uncharacterized protein</fullName>
    </submittedName>
</protein>
<dbReference type="EMBL" id="GGEC01057092">
    <property type="protein sequence ID" value="MBX37576.1"/>
    <property type="molecule type" value="Transcribed_RNA"/>
</dbReference>
<dbReference type="AlphaFoldDB" id="A0A2P2N5A9"/>
<organism evidence="2">
    <name type="scientific">Rhizophora mucronata</name>
    <name type="common">Asiatic mangrove</name>
    <dbReference type="NCBI Taxonomy" id="61149"/>
    <lineage>
        <taxon>Eukaryota</taxon>
        <taxon>Viridiplantae</taxon>
        <taxon>Streptophyta</taxon>
        <taxon>Embryophyta</taxon>
        <taxon>Tracheophyta</taxon>
        <taxon>Spermatophyta</taxon>
        <taxon>Magnoliopsida</taxon>
        <taxon>eudicotyledons</taxon>
        <taxon>Gunneridae</taxon>
        <taxon>Pentapetalae</taxon>
        <taxon>rosids</taxon>
        <taxon>fabids</taxon>
        <taxon>Malpighiales</taxon>
        <taxon>Rhizophoraceae</taxon>
        <taxon>Rhizophora</taxon>
    </lineage>
</organism>
<evidence type="ECO:0000313" key="2">
    <source>
        <dbReference type="EMBL" id="MBX37576.1"/>
    </source>
</evidence>
<proteinExistence type="predicted"/>
<accession>A0A2P2N5A9</accession>
<sequence length="36" mass="4226">MTFLTYLWSLPLNYIVLGSVTLCLLVSYLRFGYSYD</sequence>
<name>A0A2P2N5A9_RHIMU</name>
<keyword evidence="1" id="KW-0472">Membrane</keyword>
<reference evidence="2" key="1">
    <citation type="submission" date="2018-02" db="EMBL/GenBank/DDBJ databases">
        <title>Rhizophora mucronata_Transcriptome.</title>
        <authorList>
            <person name="Meera S.P."/>
            <person name="Sreeshan A."/>
            <person name="Augustine A."/>
        </authorList>
    </citation>
    <scope>NUCLEOTIDE SEQUENCE</scope>
    <source>
        <tissue evidence="2">Leaf</tissue>
    </source>
</reference>
<keyword evidence="1" id="KW-0812">Transmembrane</keyword>